<comment type="caution">
    <text evidence="2">The sequence shown here is derived from an EMBL/GenBank/DDBJ whole genome shotgun (WGS) entry which is preliminary data.</text>
</comment>
<evidence type="ECO:0000313" key="2">
    <source>
        <dbReference type="EMBL" id="GMR39730.1"/>
    </source>
</evidence>
<gene>
    <name evidence="2" type="ORF">PMAYCL1PPCAC_09925</name>
</gene>
<dbReference type="Proteomes" id="UP001328107">
    <property type="component" value="Unassembled WGS sequence"/>
</dbReference>
<accession>A0AAN4ZLB1</accession>
<organism evidence="2 3">
    <name type="scientific">Pristionchus mayeri</name>
    <dbReference type="NCBI Taxonomy" id="1317129"/>
    <lineage>
        <taxon>Eukaryota</taxon>
        <taxon>Metazoa</taxon>
        <taxon>Ecdysozoa</taxon>
        <taxon>Nematoda</taxon>
        <taxon>Chromadorea</taxon>
        <taxon>Rhabditida</taxon>
        <taxon>Rhabditina</taxon>
        <taxon>Diplogasteromorpha</taxon>
        <taxon>Diplogasteroidea</taxon>
        <taxon>Neodiplogasteridae</taxon>
        <taxon>Pristionchus</taxon>
    </lineage>
</organism>
<evidence type="ECO:0000256" key="1">
    <source>
        <dbReference type="SAM" id="SignalP"/>
    </source>
</evidence>
<reference evidence="3" key="1">
    <citation type="submission" date="2022-10" db="EMBL/GenBank/DDBJ databases">
        <title>Genome assembly of Pristionchus species.</title>
        <authorList>
            <person name="Yoshida K."/>
            <person name="Sommer R.J."/>
        </authorList>
    </citation>
    <scope>NUCLEOTIDE SEQUENCE [LARGE SCALE GENOMIC DNA]</scope>
    <source>
        <strain evidence="3">RS5460</strain>
    </source>
</reference>
<proteinExistence type="predicted"/>
<dbReference type="AlphaFoldDB" id="A0AAN4ZLB1"/>
<protein>
    <submittedName>
        <fullName evidence="2">Uncharacterized protein</fullName>
    </submittedName>
</protein>
<evidence type="ECO:0000313" key="3">
    <source>
        <dbReference type="Proteomes" id="UP001328107"/>
    </source>
</evidence>
<dbReference type="Gene3D" id="1.20.120.1100">
    <property type="match status" value="1"/>
</dbReference>
<dbReference type="EMBL" id="BTRK01000003">
    <property type="protein sequence ID" value="GMR39730.1"/>
    <property type="molecule type" value="Genomic_DNA"/>
</dbReference>
<keyword evidence="3" id="KW-1185">Reference proteome</keyword>
<sequence>MRLVLFFTICVLCYAEVEEITKKSDDIMTPIMAIVDGAPDDWEDKDKQAFDQFIANIVKGQLLTIPEEMSKLKGKSRKAYNRLLPVADFFHEGYVKIKNPEARKFFVDNIPAVTSDGVGIGSMIAIPYRFYMLSDAAQDEIFNAFPDVSFPE</sequence>
<feature type="chain" id="PRO_5042993544" evidence="1">
    <location>
        <begin position="16"/>
        <end position="152"/>
    </location>
</feature>
<keyword evidence="1" id="KW-0732">Signal</keyword>
<feature type="signal peptide" evidence="1">
    <location>
        <begin position="1"/>
        <end position="15"/>
    </location>
</feature>
<name>A0AAN4ZLB1_9BILA</name>